<proteinExistence type="predicted"/>
<dbReference type="AlphaFoldDB" id="A0A7C9CDF0"/>
<reference evidence="1" key="2">
    <citation type="submission" date="2020-07" db="EMBL/GenBank/DDBJ databases">
        <authorList>
            <person name="Vera ALvarez R."/>
            <person name="Arias-Moreno D.M."/>
            <person name="Jimenez-Jacinto V."/>
            <person name="Jimenez-Bremont J.F."/>
            <person name="Swaminathan K."/>
            <person name="Moose S.P."/>
            <person name="Guerrero-Gonzalez M.L."/>
            <person name="Marino-Ramirez L."/>
            <person name="Landsman D."/>
            <person name="Rodriguez-Kessler M."/>
            <person name="Delgado-Sanchez P."/>
        </authorList>
    </citation>
    <scope>NUCLEOTIDE SEQUENCE</scope>
    <source>
        <tissue evidence="1">Cladode</tissue>
    </source>
</reference>
<dbReference type="EMBL" id="GISG01009081">
    <property type="protein sequence ID" value="MBA4615860.1"/>
    <property type="molecule type" value="Transcribed_RNA"/>
</dbReference>
<dbReference type="EMBL" id="GISG01009080">
    <property type="protein sequence ID" value="MBA4615859.1"/>
    <property type="molecule type" value="Transcribed_RNA"/>
</dbReference>
<sequence>MDRIVFAVTRGGSFSGSAVDTKMSTPGRSDFPVGLLGPGVSNLSLKTLRSETRLTGLSLGSWSRTQENANQISQTTDIPHSHGASVLGCFILHARNNPRTASRINARSL</sequence>
<accession>A0A7C9CDF0</accession>
<organism evidence="1">
    <name type="scientific">Opuntia streptacantha</name>
    <name type="common">Prickly pear cactus</name>
    <name type="synonym">Opuntia cardona</name>
    <dbReference type="NCBI Taxonomy" id="393608"/>
    <lineage>
        <taxon>Eukaryota</taxon>
        <taxon>Viridiplantae</taxon>
        <taxon>Streptophyta</taxon>
        <taxon>Embryophyta</taxon>
        <taxon>Tracheophyta</taxon>
        <taxon>Spermatophyta</taxon>
        <taxon>Magnoliopsida</taxon>
        <taxon>eudicotyledons</taxon>
        <taxon>Gunneridae</taxon>
        <taxon>Pentapetalae</taxon>
        <taxon>Caryophyllales</taxon>
        <taxon>Cactineae</taxon>
        <taxon>Cactaceae</taxon>
        <taxon>Opuntioideae</taxon>
        <taxon>Opuntia</taxon>
    </lineage>
</organism>
<protein>
    <submittedName>
        <fullName evidence="1">Uncharacterized protein</fullName>
    </submittedName>
</protein>
<reference evidence="1" key="1">
    <citation type="journal article" date="2013" name="J. Plant Res.">
        <title>Effect of fungi and light on seed germination of three Opuntia species from semiarid lands of central Mexico.</title>
        <authorList>
            <person name="Delgado-Sanchez P."/>
            <person name="Jimenez-Bremont J.F."/>
            <person name="Guerrero-Gonzalez Mde L."/>
            <person name="Flores J."/>
        </authorList>
    </citation>
    <scope>NUCLEOTIDE SEQUENCE</scope>
    <source>
        <tissue evidence="1">Cladode</tissue>
    </source>
</reference>
<name>A0A7C9CDF0_OPUST</name>
<evidence type="ECO:0000313" key="1">
    <source>
        <dbReference type="EMBL" id="MBA4615860.1"/>
    </source>
</evidence>